<sequence>MKLNEKANKGSLAVAQVNDTFNAALRSIEVDVVRRAQDAVDKYEIEWSTKLLYHMQRHHMSLQPVDLYMSWPGLAWLPFDFEEDELRVRHEIQIVADRFLEI</sequence>
<name>A0ABQ0GLS2_9PEZI</name>
<dbReference type="GeneID" id="98179618"/>
<reference evidence="1 2" key="1">
    <citation type="submission" date="2024-09" db="EMBL/GenBank/DDBJ databases">
        <title>Itraconazole resistance in Madurella fahalii resulting from another homologue of gene encoding cytochrome P450 14-alpha sterol demethylase (CYP51).</title>
        <authorList>
            <person name="Yoshioka I."/>
            <person name="Fahal A.H."/>
            <person name="Kaneko S."/>
            <person name="Yaguchi T."/>
        </authorList>
    </citation>
    <scope>NUCLEOTIDE SEQUENCE [LARGE SCALE GENOMIC DNA]</scope>
    <source>
        <strain evidence="1 2">IFM 68171</strain>
    </source>
</reference>
<accession>A0ABQ0GLS2</accession>
<gene>
    <name evidence="1" type="ORF">MFIFM68171_08876</name>
</gene>
<dbReference type="RefSeq" id="XP_070920396.1">
    <property type="nucleotide sequence ID" value="XM_071064295.1"/>
</dbReference>
<proteinExistence type="predicted"/>
<evidence type="ECO:0000313" key="2">
    <source>
        <dbReference type="Proteomes" id="UP001628179"/>
    </source>
</evidence>
<protein>
    <submittedName>
        <fullName evidence="1">Uncharacterized protein</fullName>
    </submittedName>
</protein>
<dbReference type="Proteomes" id="UP001628179">
    <property type="component" value="Unassembled WGS sequence"/>
</dbReference>
<keyword evidence="2" id="KW-1185">Reference proteome</keyword>
<evidence type="ECO:0000313" key="1">
    <source>
        <dbReference type="EMBL" id="GAB1318666.1"/>
    </source>
</evidence>
<organism evidence="1 2">
    <name type="scientific">Madurella fahalii</name>
    <dbReference type="NCBI Taxonomy" id="1157608"/>
    <lineage>
        <taxon>Eukaryota</taxon>
        <taxon>Fungi</taxon>
        <taxon>Dikarya</taxon>
        <taxon>Ascomycota</taxon>
        <taxon>Pezizomycotina</taxon>
        <taxon>Sordariomycetes</taxon>
        <taxon>Sordariomycetidae</taxon>
        <taxon>Sordariales</taxon>
        <taxon>Sordariales incertae sedis</taxon>
        <taxon>Madurella</taxon>
    </lineage>
</organism>
<comment type="caution">
    <text evidence="1">The sequence shown here is derived from an EMBL/GenBank/DDBJ whole genome shotgun (WGS) entry which is preliminary data.</text>
</comment>
<dbReference type="EMBL" id="BAAFSV010000005">
    <property type="protein sequence ID" value="GAB1318666.1"/>
    <property type="molecule type" value="Genomic_DNA"/>
</dbReference>